<organism evidence="5 6">
    <name type="scientific">Acinetobacter parvus NIPH 1103</name>
    <dbReference type="NCBI Taxonomy" id="1217671"/>
    <lineage>
        <taxon>Bacteria</taxon>
        <taxon>Pseudomonadati</taxon>
        <taxon>Pseudomonadota</taxon>
        <taxon>Gammaproteobacteria</taxon>
        <taxon>Moraxellales</taxon>
        <taxon>Moraxellaceae</taxon>
        <taxon>Acinetobacter</taxon>
    </lineage>
</organism>
<evidence type="ECO:0000313" key="6">
    <source>
        <dbReference type="Proteomes" id="UP000018426"/>
    </source>
</evidence>
<sequence length="1594" mass="178234">MKNTILKVGLFNLGLSILGLNSTLTHAGVVDFSKCGVNSSFAVVTQSEGPTYACGGIDNGVGNPINVLNGNKFEAVEDFKELPAFKGLSFSRFYNSQSNANTALGYGWYSSFDVKLYEQPDIIQIRLESGQRINFKKNKISLGNNQFVIRALPLNPADGWIEKKIDGSGWVWHKTQSNQDYLFQYLGGKDPHLAHITKISALSELDKNNPALNFSFIYDPQQRLAVVKNGQGQQLSFAYLITRFGLPQMTLTTPIGKYYYFLDRHHNLAQVVYPDGRRLKYSYDPKFQGGDIHNLTAKSVFDPDQKKFRLISQWQYDQQDRAILSQHANGVEKVTIQFDPRTTNAMPANYSANKPVFKNVVTNSLGQKTTYSYQVVGTQFQLLESSGAGCASCGEVNKRYRFNPQGLVAYAADLNSSGQVIRAIDLKYNDLGEVIARTVSGVGIQSQTTNYEYESYQVQQGNMADDLANASSPLLTQLNQQDYRRLKAESRNSVVVGKQYRKQYQYNSNNQLISVKETGFSPLGDTLVRETRYGYDPQGRLSWEDGPLPNGPSNSPKDSDITQYVYNSKNPVLIDHIVYPQGLSAQFKYDQQGRLIKYIGVDHLQAELSYNAQGEVNQFKYAGVSTQLDYTNNGKLKAILSQTGQRMNFNYDETGRLLSLYDGQNNQIKLIKNSENQVSQAQLLNPDGTIAQERKYDLNDHQANDPVLSALKNTPTTLNDSVSNIARPDLQGLSAFRLYNLMQTPMHLDWSAPVQAKNTDQDSQNRLTYYFYNDFGEIVKVQSPVTGITTYQYNPSGLIIGQQRQDGSRSIYVRDTAQRVVEIKSLNAQKQLDEQGKIVWGKYNKPSRIQFKAGEERFFYNENAQLLKHELIVDGQHFNVSYEFNQNAQLIGRTLPNGQHLQYRYRSENAARAGLLESIQLKRGPLGIVSQSVIENLNSATDTSVNYGYQFGNGLAHHEVLDKQGRIVSSGNVYTGETSLDYLNQASSPSQVNYNSKTGVGFQAPQQYSPSFSDRLLQLDLFRKQSETQLLPIAASSSQNFNHSFKVTAQYGSEYDQLGRKRWTIEEDKVLFFSYDSVDRLVKVEYLKPNEQVKTVSDYVTQDALLNKQTLAEYKYNLFGQRIQKTVASTTGKGKKTTYYFYDGSQLLAEADDQGKVDKSYIWMNQTPVGMIANDELYYIHVDHRQAPISLTNAQRKVVWQAELSDNLYASPLAYNHGRLGFIKFNLRGSNQYFDAETNLHYNTNRYFDAKNEKYITPDPLGLAVGPDLYAFALGQPHSMNDPLGLAPNLVTDNQVKNASFNQKVQDIILRAVPQLPSIIGNALLEMVQPANLATMGIILGVWAVAQATPAGWLADLALIGYSIYTLGSGIIDLYKMFVNLNNDAKCAKNVNALNKAADRLARSLVTSTGEIVGGLTGTWGIRATGGIERIATGLKTVFNYGKRQISKVPTSILKLTVKRPDTNNVKYPDSVIKNMSDPSKVVWPPQSLYPNGAVKGSAKDITLPVGTVLDRFGSPRGRFLGVYGTPYEMRSLPPTSLDDIYYVYRVLKPLPVESGKIAPWFGMKGGGIQYFSKTNVETLIKQGYLEIVAGPIK</sequence>
<dbReference type="PANTHER" id="PTHR32305:SF15">
    <property type="entry name" value="PROTEIN RHSA-RELATED"/>
    <property type="match status" value="1"/>
</dbReference>
<reference evidence="5 6" key="1">
    <citation type="submission" date="2013-02" db="EMBL/GenBank/DDBJ databases">
        <title>The Genome Sequence of Acinetobacter parvus NIPH 1103.</title>
        <authorList>
            <consortium name="The Broad Institute Genome Sequencing Platform"/>
            <consortium name="The Broad Institute Genome Sequencing Center for Infectious Disease"/>
            <person name="Cerqueira G."/>
            <person name="Feldgarden M."/>
            <person name="Courvalin P."/>
            <person name="Perichon B."/>
            <person name="Grillot-Courvalin C."/>
            <person name="Clermont D."/>
            <person name="Rocha E."/>
            <person name="Yoon E.-J."/>
            <person name="Nemec A."/>
            <person name="Walker B."/>
            <person name="Young S.K."/>
            <person name="Zeng Q."/>
            <person name="Gargeya S."/>
            <person name="Fitzgerald M."/>
            <person name="Haas B."/>
            <person name="Abouelleil A."/>
            <person name="Alvarado L."/>
            <person name="Arachchi H.M."/>
            <person name="Berlin A.M."/>
            <person name="Chapman S.B."/>
            <person name="Dewar J."/>
            <person name="Goldberg J."/>
            <person name="Griggs A."/>
            <person name="Gujja S."/>
            <person name="Hansen M."/>
            <person name="Howarth C."/>
            <person name="Imamovic A."/>
            <person name="Larimer J."/>
            <person name="McCowan C."/>
            <person name="Murphy C."/>
            <person name="Neiman D."/>
            <person name="Pearson M."/>
            <person name="Priest M."/>
            <person name="Roberts A."/>
            <person name="Saif S."/>
            <person name="Shea T."/>
            <person name="Sisk P."/>
            <person name="Sykes S."/>
            <person name="Wortman J."/>
            <person name="Nusbaum C."/>
            <person name="Birren B."/>
        </authorList>
    </citation>
    <scope>NUCLEOTIDE SEQUENCE [LARGE SCALE GENOMIC DNA]</scope>
    <source>
        <strain evidence="5 6">NIPH 1103</strain>
    </source>
</reference>
<dbReference type="InterPro" id="IPR022385">
    <property type="entry name" value="Rhs_assc_core"/>
</dbReference>
<evidence type="ECO:0008006" key="7">
    <source>
        <dbReference type="Google" id="ProtNLM"/>
    </source>
</evidence>
<protein>
    <recommendedName>
        <fullName evidence="7">DUF4237 domain-containing protein</fullName>
    </recommendedName>
</protein>
<dbReference type="Proteomes" id="UP000018426">
    <property type="component" value="Unassembled WGS sequence"/>
</dbReference>
<proteinExistence type="predicted"/>
<dbReference type="PANTHER" id="PTHR32305">
    <property type="match status" value="1"/>
</dbReference>
<evidence type="ECO:0000256" key="1">
    <source>
        <dbReference type="SAM" id="MobiDB-lite"/>
    </source>
</evidence>
<keyword evidence="2" id="KW-0732">Signal</keyword>
<dbReference type="NCBIfam" id="TIGR03696">
    <property type="entry name" value="Rhs_assc_core"/>
    <property type="match status" value="1"/>
</dbReference>
<evidence type="ECO:0000259" key="3">
    <source>
        <dbReference type="Pfam" id="PF14021"/>
    </source>
</evidence>
<feature type="domain" description="TNT" evidence="3">
    <location>
        <begin position="1503"/>
        <end position="1587"/>
    </location>
</feature>
<gene>
    <name evidence="5" type="ORF">F989_00770</name>
</gene>
<evidence type="ECO:0000256" key="2">
    <source>
        <dbReference type="SAM" id="SignalP"/>
    </source>
</evidence>
<feature type="region of interest" description="Disordered" evidence="1">
    <location>
        <begin position="538"/>
        <end position="559"/>
    </location>
</feature>
<name>N8RJI8_9GAMM</name>
<dbReference type="GO" id="GO:0050135">
    <property type="term" value="F:NADP+ nucleosidase activity"/>
    <property type="evidence" value="ECO:0007669"/>
    <property type="project" value="InterPro"/>
</dbReference>
<dbReference type="InterPro" id="IPR045351">
    <property type="entry name" value="DUF6531"/>
</dbReference>
<dbReference type="RefSeq" id="WP_004677519.1">
    <property type="nucleotide sequence ID" value="NZ_KB849225.1"/>
</dbReference>
<evidence type="ECO:0000313" key="5">
    <source>
        <dbReference type="EMBL" id="ENU34297.1"/>
    </source>
</evidence>
<feature type="signal peptide" evidence="2">
    <location>
        <begin position="1"/>
        <end position="27"/>
    </location>
</feature>
<accession>N8RJI8</accession>
<dbReference type="Pfam" id="PF20148">
    <property type="entry name" value="DUF6531"/>
    <property type="match status" value="1"/>
</dbReference>
<evidence type="ECO:0000259" key="4">
    <source>
        <dbReference type="Pfam" id="PF20148"/>
    </source>
</evidence>
<dbReference type="Pfam" id="PF14021">
    <property type="entry name" value="TNT"/>
    <property type="match status" value="1"/>
</dbReference>
<comment type="caution">
    <text evidence="5">The sequence shown here is derived from an EMBL/GenBank/DDBJ whole genome shotgun (WGS) entry which is preliminary data.</text>
</comment>
<feature type="chain" id="PRO_5004132269" description="DUF4237 domain-containing protein" evidence="2">
    <location>
        <begin position="28"/>
        <end position="1594"/>
    </location>
</feature>
<dbReference type="EMBL" id="APOL01000018">
    <property type="protein sequence ID" value="ENU34297.1"/>
    <property type="molecule type" value="Genomic_DNA"/>
</dbReference>
<dbReference type="InterPro" id="IPR006530">
    <property type="entry name" value="YD"/>
</dbReference>
<dbReference type="Gene3D" id="2.180.10.10">
    <property type="entry name" value="RHS repeat-associated core"/>
    <property type="match status" value="3"/>
</dbReference>
<dbReference type="PATRIC" id="fig|1217671.3.peg.752"/>
<dbReference type="NCBIfam" id="TIGR01643">
    <property type="entry name" value="YD_repeat_2x"/>
    <property type="match status" value="1"/>
</dbReference>
<dbReference type="HOGENOM" id="CLU_244541_0_0_6"/>
<feature type="domain" description="DUF6531" evidence="4">
    <location>
        <begin position="62"/>
        <end position="135"/>
    </location>
</feature>
<dbReference type="InterPro" id="IPR050708">
    <property type="entry name" value="T6SS_VgrG/RHS"/>
</dbReference>
<dbReference type="InterPro" id="IPR025331">
    <property type="entry name" value="TNT"/>
</dbReference>